<dbReference type="RefSeq" id="WP_350937276.1">
    <property type="nucleotide sequence ID" value="NZ_CP157762.1"/>
</dbReference>
<dbReference type="InterPro" id="IPR050922">
    <property type="entry name" value="LytR/CpsA/Psr_CW_biosynth"/>
</dbReference>
<name>A0AAU7MEQ2_9ACTN</name>
<feature type="transmembrane region" description="Helical" evidence="3">
    <location>
        <begin position="32"/>
        <end position="55"/>
    </location>
</feature>
<dbReference type="Pfam" id="PF03816">
    <property type="entry name" value="LytR_cpsA_psr"/>
    <property type="match status" value="1"/>
</dbReference>
<reference evidence="5" key="1">
    <citation type="submission" date="2024-01" db="EMBL/GenBank/DDBJ databases">
        <title>The genome sequence of Micromonospora mangrovi CCTCC AA 2012012.</title>
        <authorList>
            <person name="Gao J."/>
        </authorList>
    </citation>
    <scope>NUCLEOTIDE SEQUENCE</scope>
    <source>
        <strain evidence="5">CCTCC AA 2012012</strain>
    </source>
</reference>
<feature type="compositionally biased region" description="Basic and acidic residues" evidence="2">
    <location>
        <begin position="8"/>
        <end position="17"/>
    </location>
</feature>
<keyword evidence="3" id="KW-1133">Transmembrane helix</keyword>
<dbReference type="PANTHER" id="PTHR33392">
    <property type="entry name" value="POLYISOPRENYL-TEICHOIC ACID--PEPTIDOGLYCAN TEICHOIC ACID TRANSFERASE TAGU"/>
    <property type="match status" value="1"/>
</dbReference>
<dbReference type="Gene3D" id="3.40.630.190">
    <property type="entry name" value="LCP protein"/>
    <property type="match status" value="1"/>
</dbReference>
<dbReference type="EMBL" id="CP159342">
    <property type="protein sequence ID" value="XCH76678.1"/>
    <property type="molecule type" value="Genomic_DNA"/>
</dbReference>
<proteinExistence type="inferred from homology"/>
<feature type="region of interest" description="Disordered" evidence="2">
    <location>
        <begin position="1"/>
        <end position="24"/>
    </location>
</feature>
<evidence type="ECO:0000313" key="5">
    <source>
        <dbReference type="EMBL" id="XBP95974.1"/>
    </source>
</evidence>
<keyword evidence="3" id="KW-0812">Transmembrane</keyword>
<dbReference type="AlphaFoldDB" id="A0AAU7MEQ2"/>
<evidence type="ECO:0000256" key="3">
    <source>
        <dbReference type="SAM" id="Phobius"/>
    </source>
</evidence>
<keyword evidence="3" id="KW-0472">Membrane</keyword>
<accession>A0AAU7MEQ2</accession>
<evidence type="ECO:0000259" key="4">
    <source>
        <dbReference type="Pfam" id="PF03816"/>
    </source>
</evidence>
<dbReference type="EMBL" id="CP157762">
    <property type="protein sequence ID" value="XBP95974.1"/>
    <property type="molecule type" value="Genomic_DNA"/>
</dbReference>
<evidence type="ECO:0000256" key="2">
    <source>
        <dbReference type="SAM" id="MobiDB-lite"/>
    </source>
</evidence>
<comment type="similarity">
    <text evidence="1">Belongs to the LytR/CpsA/Psr (LCP) family.</text>
</comment>
<organism evidence="5">
    <name type="scientific">Micromonospora sp. CCTCC AA 2012012</name>
    <dbReference type="NCBI Taxonomy" id="3111921"/>
    <lineage>
        <taxon>Bacteria</taxon>
        <taxon>Bacillati</taxon>
        <taxon>Actinomycetota</taxon>
        <taxon>Actinomycetes</taxon>
        <taxon>Micromonosporales</taxon>
        <taxon>Micromonosporaceae</taxon>
        <taxon>Micromonospora</taxon>
    </lineage>
</organism>
<feature type="domain" description="Cell envelope-related transcriptional attenuator" evidence="4">
    <location>
        <begin position="105"/>
        <end position="300"/>
    </location>
</feature>
<reference evidence="6" key="2">
    <citation type="submission" date="2024-06" db="EMBL/GenBank/DDBJ databases">
        <title>Micromonospora mangrovi CCTCC AA 2012012 genome sequences.</title>
        <authorList>
            <person name="Gao J."/>
        </authorList>
    </citation>
    <scope>NUCLEOTIDE SEQUENCE</scope>
    <source>
        <strain evidence="6">CCTCC AA 2012012</strain>
    </source>
</reference>
<evidence type="ECO:0000313" key="6">
    <source>
        <dbReference type="EMBL" id="XCH76678.1"/>
    </source>
</evidence>
<gene>
    <name evidence="6" type="ORF">ABUL08_11470</name>
    <name evidence="5" type="ORF">VK199_11420</name>
</gene>
<protein>
    <submittedName>
        <fullName evidence="5">LCP family protein</fullName>
    </submittedName>
</protein>
<sequence length="407" mass="43511">MPHAVTTHPERRSRSADPARPGRRPWPRWARWSVALGATLMVLSGVALGGAQYLLHTATSKVTQQNLLGAAAAPQQQHRTITGAKNILLVGVDTRAHQDPGQLIRSDSIILVHIPADHSQAYLVSLPRDSLVSIPAYRNGATSYPGGQNKINAAFAFGSRGLTGAPALSHGFELLALTVRDLTGITPDAGAIIDFQGFKKIVQVLGQVCMYVDETTTSIHVGRDDSTGKPAAPYKINPDGTVNHRIPGVTPNVYTKGNHCLDPAQALDFVRQRDLLADHDYDYGRQRHQQQFLKAVLHQVMTGGLNSPTKLPGLLSAVGRTMTVDDGGIPLEDWAFALRGIDSDAITTIKTNDGTFNSRSVPGVGSAEILSPTSLELLRAVRTDTVGSFVQAHPSWVAASAPSVPAH</sequence>
<evidence type="ECO:0000256" key="1">
    <source>
        <dbReference type="ARBA" id="ARBA00006068"/>
    </source>
</evidence>
<dbReference type="InterPro" id="IPR004474">
    <property type="entry name" value="LytR_CpsA_psr"/>
</dbReference>
<dbReference type="PANTHER" id="PTHR33392:SF6">
    <property type="entry name" value="POLYISOPRENYL-TEICHOIC ACID--PEPTIDOGLYCAN TEICHOIC ACID TRANSFERASE TAGU"/>
    <property type="match status" value="1"/>
</dbReference>